<keyword evidence="1" id="KW-0812">Transmembrane</keyword>
<feature type="transmembrane region" description="Helical" evidence="1">
    <location>
        <begin position="30"/>
        <end position="52"/>
    </location>
</feature>
<dbReference type="RefSeq" id="WP_263827763.1">
    <property type="nucleotide sequence ID" value="NZ_JAOWLB010000003.1"/>
</dbReference>
<organism evidence="2 3">
    <name type="scientific">Ruegeria aquimaris</name>
    <dbReference type="NCBI Taxonomy" id="2984333"/>
    <lineage>
        <taxon>Bacteria</taxon>
        <taxon>Pseudomonadati</taxon>
        <taxon>Pseudomonadota</taxon>
        <taxon>Alphaproteobacteria</taxon>
        <taxon>Rhodobacterales</taxon>
        <taxon>Roseobacteraceae</taxon>
        <taxon>Ruegeria</taxon>
    </lineage>
</organism>
<evidence type="ECO:0000313" key="2">
    <source>
        <dbReference type="EMBL" id="MCV2887952.1"/>
    </source>
</evidence>
<proteinExistence type="predicted"/>
<evidence type="ECO:0000256" key="1">
    <source>
        <dbReference type="SAM" id="Phobius"/>
    </source>
</evidence>
<dbReference type="Proteomes" id="UP001320899">
    <property type="component" value="Unassembled WGS sequence"/>
</dbReference>
<sequence length="71" mass="7422">MAWLGIVLGTLAGLMTSISACVLWDLPLWVGLLLYPAIGSAVAICIILLLLLRSEQTPGADPMGDVRTVTG</sequence>
<keyword evidence="1" id="KW-0472">Membrane</keyword>
<comment type="caution">
    <text evidence="2">The sequence shown here is derived from an EMBL/GenBank/DDBJ whole genome shotgun (WGS) entry which is preliminary data.</text>
</comment>
<reference evidence="2 3" key="1">
    <citation type="submission" date="2022-10" db="EMBL/GenBank/DDBJ databases">
        <title>Ruegeria sp. nov., isolated from ocean surface sediments.</title>
        <authorList>
            <person name="He W."/>
            <person name="Xue H.-P."/>
            <person name="Zhang D.-F."/>
        </authorList>
    </citation>
    <scope>NUCLEOTIDE SEQUENCE [LARGE SCALE GENOMIC DNA]</scope>
    <source>
        <strain evidence="2 3">XHP0148</strain>
    </source>
</reference>
<protein>
    <recommendedName>
        <fullName evidence="4">Major facilitator superfamily (MFS) profile domain-containing protein</fullName>
    </recommendedName>
</protein>
<keyword evidence="1" id="KW-1133">Transmembrane helix</keyword>
<evidence type="ECO:0008006" key="4">
    <source>
        <dbReference type="Google" id="ProtNLM"/>
    </source>
</evidence>
<dbReference type="EMBL" id="JAOWLB010000003">
    <property type="protein sequence ID" value="MCV2887952.1"/>
    <property type="molecule type" value="Genomic_DNA"/>
</dbReference>
<gene>
    <name evidence="2" type="ORF">OE747_06350</name>
</gene>
<accession>A0ABT3AGZ7</accession>
<evidence type="ECO:0000313" key="3">
    <source>
        <dbReference type="Proteomes" id="UP001320899"/>
    </source>
</evidence>
<keyword evidence="3" id="KW-1185">Reference proteome</keyword>
<name>A0ABT3AGZ7_9RHOB</name>